<keyword evidence="7 9" id="KW-1133">Transmembrane helix</keyword>
<keyword evidence="4" id="KW-0050">Antiport</keyword>
<sequence>MEVHGDGLRRVLVLAFCVAGIWSAYIYQGFLQETLSTKRFGPDKKRFEHLSFLNLAQNVVCLIWSFIMIKLWSSGSNGGAPWWMYWSAGITNTIGPAMGIEALKYISYPAQVLAKSSKMIPVMLMGALVYGIRYTVPEYLCTFLVAGGVSTFALLKTSSKTIGKLAQPNAPLGYLLCFLNLTFDGFTNSTQDSITKSASIMEFILKWRNHDVFERKSISHEGLQGGLSRIFLEHWSVLKSYHQSNRSRANSQWCMPASGQFKLNCDAAVHSKHSVIVVVARDWRGNLVLAHTKKVSPISQSKLKQKH</sequence>
<dbReference type="AlphaFoldDB" id="A0AAW2D2Q3"/>
<keyword evidence="3" id="KW-0813">Transport</keyword>
<accession>A0AAW2D2Q3</accession>
<evidence type="ECO:0000256" key="1">
    <source>
        <dbReference type="ARBA" id="ARBA00004477"/>
    </source>
</evidence>
<comment type="caution">
    <text evidence="10">The sequence shown here is derived from an EMBL/GenBank/DDBJ whole genome shotgun (WGS) entry which is preliminary data.</text>
</comment>
<dbReference type="GO" id="GO:0005789">
    <property type="term" value="C:endoplasmic reticulum membrane"/>
    <property type="evidence" value="ECO:0007669"/>
    <property type="project" value="UniProtKB-SubCell"/>
</dbReference>
<dbReference type="GO" id="GO:0005460">
    <property type="term" value="F:UDP-glucose transmembrane transporter activity"/>
    <property type="evidence" value="ECO:0007669"/>
    <property type="project" value="TreeGrafter"/>
</dbReference>
<evidence type="ECO:0000256" key="8">
    <source>
        <dbReference type="ARBA" id="ARBA00023136"/>
    </source>
</evidence>
<dbReference type="InterPro" id="IPR013657">
    <property type="entry name" value="SCL35B1-4/HUT1"/>
</dbReference>
<evidence type="ECO:0000256" key="4">
    <source>
        <dbReference type="ARBA" id="ARBA00022449"/>
    </source>
</evidence>
<evidence type="ECO:0000256" key="2">
    <source>
        <dbReference type="ARBA" id="ARBA00008349"/>
    </source>
</evidence>
<dbReference type="GO" id="GO:0005459">
    <property type="term" value="F:UDP-galactose transmembrane transporter activity"/>
    <property type="evidence" value="ECO:0007669"/>
    <property type="project" value="TreeGrafter"/>
</dbReference>
<name>A0AAW2D2Q3_9ROSI</name>
<evidence type="ECO:0000313" key="10">
    <source>
        <dbReference type="EMBL" id="KAL0003953.1"/>
    </source>
</evidence>
<comment type="subcellular location">
    <subcellularLocation>
        <location evidence="1">Endoplasmic reticulum membrane</location>
        <topology evidence="1">Multi-pass membrane protein</topology>
    </subcellularLocation>
</comment>
<keyword evidence="5 9" id="KW-0812">Transmembrane</keyword>
<dbReference type="PANTHER" id="PTHR10778:SF10">
    <property type="entry name" value="SOLUTE CARRIER FAMILY 35 MEMBER B1"/>
    <property type="match status" value="1"/>
</dbReference>
<evidence type="ECO:0000256" key="6">
    <source>
        <dbReference type="ARBA" id="ARBA00022824"/>
    </source>
</evidence>
<evidence type="ECO:0000256" key="9">
    <source>
        <dbReference type="SAM" id="Phobius"/>
    </source>
</evidence>
<evidence type="ECO:0000256" key="5">
    <source>
        <dbReference type="ARBA" id="ARBA00022692"/>
    </source>
</evidence>
<organism evidence="10 11">
    <name type="scientific">Lithocarpus litseifolius</name>
    <dbReference type="NCBI Taxonomy" id="425828"/>
    <lineage>
        <taxon>Eukaryota</taxon>
        <taxon>Viridiplantae</taxon>
        <taxon>Streptophyta</taxon>
        <taxon>Embryophyta</taxon>
        <taxon>Tracheophyta</taxon>
        <taxon>Spermatophyta</taxon>
        <taxon>Magnoliopsida</taxon>
        <taxon>eudicotyledons</taxon>
        <taxon>Gunneridae</taxon>
        <taxon>Pentapetalae</taxon>
        <taxon>rosids</taxon>
        <taxon>fabids</taxon>
        <taxon>Fagales</taxon>
        <taxon>Fagaceae</taxon>
        <taxon>Lithocarpus</taxon>
    </lineage>
</organism>
<gene>
    <name evidence="10" type="ORF">SO802_011514</name>
</gene>
<dbReference type="GO" id="GO:0015297">
    <property type="term" value="F:antiporter activity"/>
    <property type="evidence" value="ECO:0007669"/>
    <property type="project" value="UniProtKB-KW"/>
</dbReference>
<dbReference type="GO" id="GO:0000139">
    <property type="term" value="C:Golgi membrane"/>
    <property type="evidence" value="ECO:0007669"/>
    <property type="project" value="TreeGrafter"/>
</dbReference>
<feature type="transmembrane region" description="Helical" evidence="9">
    <location>
        <begin position="52"/>
        <end position="71"/>
    </location>
</feature>
<evidence type="ECO:0000313" key="11">
    <source>
        <dbReference type="Proteomes" id="UP001459277"/>
    </source>
</evidence>
<evidence type="ECO:0000256" key="3">
    <source>
        <dbReference type="ARBA" id="ARBA00022448"/>
    </source>
</evidence>
<feature type="transmembrane region" description="Helical" evidence="9">
    <location>
        <begin position="12"/>
        <end position="31"/>
    </location>
</feature>
<keyword evidence="6" id="KW-0256">Endoplasmic reticulum</keyword>
<keyword evidence="11" id="KW-1185">Reference proteome</keyword>
<reference evidence="10 11" key="1">
    <citation type="submission" date="2024-01" db="EMBL/GenBank/DDBJ databases">
        <title>A telomere-to-telomere, gap-free genome of sweet tea (Lithocarpus litseifolius).</title>
        <authorList>
            <person name="Zhou J."/>
        </authorList>
    </citation>
    <scope>NUCLEOTIDE SEQUENCE [LARGE SCALE GENOMIC DNA]</scope>
    <source>
        <strain evidence="10">Zhou-2022a</strain>
        <tissue evidence="10">Leaf</tissue>
    </source>
</reference>
<dbReference type="PANTHER" id="PTHR10778">
    <property type="entry name" value="SOLUTE CARRIER FAMILY 35 MEMBER B"/>
    <property type="match status" value="1"/>
</dbReference>
<keyword evidence="8 9" id="KW-0472">Membrane</keyword>
<feature type="transmembrane region" description="Helical" evidence="9">
    <location>
        <begin position="136"/>
        <end position="155"/>
    </location>
</feature>
<evidence type="ECO:0008006" key="12">
    <source>
        <dbReference type="Google" id="ProtNLM"/>
    </source>
</evidence>
<comment type="similarity">
    <text evidence="2">Belongs to the nucleotide-sugar transporter family. UDP-galactose:UMP antiporter (TC 2.A.7.11) subfamily.</text>
</comment>
<proteinExistence type="inferred from homology"/>
<dbReference type="Pfam" id="PF08449">
    <property type="entry name" value="UAA"/>
    <property type="match status" value="1"/>
</dbReference>
<feature type="transmembrane region" description="Helical" evidence="9">
    <location>
        <begin position="83"/>
        <end position="100"/>
    </location>
</feature>
<protein>
    <recommendedName>
        <fullName evidence="12">UDP-galactose/UDP-glucose transporter 3</fullName>
    </recommendedName>
</protein>
<dbReference type="Proteomes" id="UP001459277">
    <property type="component" value="Unassembled WGS sequence"/>
</dbReference>
<dbReference type="EMBL" id="JAZDWU010000004">
    <property type="protein sequence ID" value="KAL0003953.1"/>
    <property type="molecule type" value="Genomic_DNA"/>
</dbReference>
<evidence type="ECO:0000256" key="7">
    <source>
        <dbReference type="ARBA" id="ARBA00022989"/>
    </source>
</evidence>